<name>A0A843UW85_COLES</name>
<evidence type="ECO:0000256" key="1">
    <source>
        <dbReference type="SAM" id="MobiDB-lite"/>
    </source>
</evidence>
<protein>
    <submittedName>
        <fullName evidence="2">Uncharacterized protein</fullName>
    </submittedName>
</protein>
<dbReference type="Proteomes" id="UP000652761">
    <property type="component" value="Unassembled WGS sequence"/>
</dbReference>
<dbReference type="EMBL" id="NMUH01000799">
    <property type="protein sequence ID" value="MQL84983.1"/>
    <property type="molecule type" value="Genomic_DNA"/>
</dbReference>
<accession>A0A843UW85</accession>
<feature type="region of interest" description="Disordered" evidence="1">
    <location>
        <begin position="98"/>
        <end position="163"/>
    </location>
</feature>
<dbReference type="AlphaFoldDB" id="A0A843UW85"/>
<keyword evidence="3" id="KW-1185">Reference proteome</keyword>
<evidence type="ECO:0000313" key="2">
    <source>
        <dbReference type="EMBL" id="MQL84983.1"/>
    </source>
</evidence>
<gene>
    <name evidence="2" type="ORF">Taro_017492</name>
</gene>
<proteinExistence type="predicted"/>
<sequence length="163" mass="17447">MNFDVPYEDMVGGAQSGSSFGRRLSSGRGSSTASSIFWFICASSSGSRIESPHASYVSYPCNSFWSFCASSSGSRIESFHASYVSYPCNRLRPIYASSSYGSRSSPPTPPTFPTPATSSGPFAAPPPRVAGASTVPEIEDDSNHRFTRPSDEVRSRSLWTATA</sequence>
<evidence type="ECO:0000313" key="3">
    <source>
        <dbReference type="Proteomes" id="UP000652761"/>
    </source>
</evidence>
<organism evidence="2 3">
    <name type="scientific">Colocasia esculenta</name>
    <name type="common">Wild taro</name>
    <name type="synonym">Arum esculentum</name>
    <dbReference type="NCBI Taxonomy" id="4460"/>
    <lineage>
        <taxon>Eukaryota</taxon>
        <taxon>Viridiplantae</taxon>
        <taxon>Streptophyta</taxon>
        <taxon>Embryophyta</taxon>
        <taxon>Tracheophyta</taxon>
        <taxon>Spermatophyta</taxon>
        <taxon>Magnoliopsida</taxon>
        <taxon>Liliopsida</taxon>
        <taxon>Araceae</taxon>
        <taxon>Aroideae</taxon>
        <taxon>Colocasieae</taxon>
        <taxon>Colocasia</taxon>
    </lineage>
</organism>
<reference evidence="2" key="1">
    <citation type="submission" date="2017-07" db="EMBL/GenBank/DDBJ databases">
        <title>Taro Niue Genome Assembly and Annotation.</title>
        <authorList>
            <person name="Atibalentja N."/>
            <person name="Keating K."/>
            <person name="Fields C.J."/>
        </authorList>
    </citation>
    <scope>NUCLEOTIDE SEQUENCE</scope>
    <source>
        <strain evidence="2">Niue_2</strain>
        <tissue evidence="2">Leaf</tissue>
    </source>
</reference>
<feature type="compositionally biased region" description="Basic and acidic residues" evidence="1">
    <location>
        <begin position="141"/>
        <end position="155"/>
    </location>
</feature>
<comment type="caution">
    <text evidence="2">The sequence shown here is derived from an EMBL/GenBank/DDBJ whole genome shotgun (WGS) entry which is preliminary data.</text>
</comment>